<proteinExistence type="predicted"/>
<dbReference type="Gene3D" id="3.90.550.10">
    <property type="entry name" value="Spore Coat Polysaccharide Biosynthesis Protein SpsA, Chain A"/>
    <property type="match status" value="1"/>
</dbReference>
<protein>
    <submittedName>
        <fullName evidence="1">Nucleotide-diphospho-sugar transferase</fullName>
    </submittedName>
</protein>
<dbReference type="RefSeq" id="WP_378962704.1">
    <property type="nucleotide sequence ID" value="NZ_JBHRXC010000016.1"/>
</dbReference>
<dbReference type="InterPro" id="IPR029044">
    <property type="entry name" value="Nucleotide-diphossugar_trans"/>
</dbReference>
<organism evidence="1 2">
    <name type="scientific">Pedobacter jamesrossensis</name>
    <dbReference type="NCBI Taxonomy" id="1908238"/>
    <lineage>
        <taxon>Bacteria</taxon>
        <taxon>Pseudomonadati</taxon>
        <taxon>Bacteroidota</taxon>
        <taxon>Sphingobacteriia</taxon>
        <taxon>Sphingobacteriales</taxon>
        <taxon>Sphingobacteriaceae</taxon>
        <taxon>Pedobacter</taxon>
    </lineage>
</organism>
<evidence type="ECO:0000313" key="2">
    <source>
        <dbReference type="Proteomes" id="UP001595792"/>
    </source>
</evidence>
<dbReference type="Proteomes" id="UP001595792">
    <property type="component" value="Unassembled WGS sequence"/>
</dbReference>
<keyword evidence="1" id="KW-0808">Transferase</keyword>
<gene>
    <name evidence="1" type="ORF">ACFOUY_18360</name>
</gene>
<dbReference type="EMBL" id="JBHSBY010000142">
    <property type="protein sequence ID" value="MFC4198675.1"/>
    <property type="molecule type" value="Genomic_DNA"/>
</dbReference>
<dbReference type="SUPFAM" id="SSF53448">
    <property type="entry name" value="Nucleotide-diphospho-sugar transferases"/>
    <property type="match status" value="1"/>
</dbReference>
<evidence type="ECO:0000313" key="1">
    <source>
        <dbReference type="EMBL" id="MFC4198675.1"/>
    </source>
</evidence>
<reference evidence="2" key="1">
    <citation type="journal article" date="2019" name="Int. J. Syst. Evol. Microbiol.">
        <title>The Global Catalogue of Microorganisms (GCM) 10K type strain sequencing project: providing services to taxonomists for standard genome sequencing and annotation.</title>
        <authorList>
            <consortium name="The Broad Institute Genomics Platform"/>
            <consortium name="The Broad Institute Genome Sequencing Center for Infectious Disease"/>
            <person name="Wu L."/>
            <person name="Ma J."/>
        </authorList>
    </citation>
    <scope>NUCLEOTIDE SEQUENCE [LARGE SCALE GENOMIC DNA]</scope>
    <source>
        <strain evidence="2">CCM 8689</strain>
    </source>
</reference>
<dbReference type="GO" id="GO:0016740">
    <property type="term" value="F:transferase activity"/>
    <property type="evidence" value="ECO:0007669"/>
    <property type="project" value="UniProtKB-KW"/>
</dbReference>
<sequence length="307" mass="35518">MIIFDKNTPVLLLVFNRPELTMQVFNKVKQAAPKYLYVAADGPRNEIEEKACERVRSIFDKIDWDCELKTLFREKNLGCGMAVTTGIEWFFNDVDKGIVLEDDCMPDNSFFGFCSEMLNYYQNDNRIGHISGSNFQDKQKRGDGSYYYSSLTHVWGWASWKRVWKDYDYNISTFNMFDTSFDAFPAHAPFAANWRNIFANVAQGKINTWDYQYAYLNLIKGYKTIMPNVNLIKNIGFDGNGTHTSADHPLVVQSIESITLIEHPKLFVQDVAADLYTQNKEFTNNLPKKNLLSVTWKKVKSYIKNAK</sequence>
<accession>A0ABV8NNT0</accession>
<keyword evidence="2" id="KW-1185">Reference proteome</keyword>
<comment type="caution">
    <text evidence="1">The sequence shown here is derived from an EMBL/GenBank/DDBJ whole genome shotgun (WGS) entry which is preliminary data.</text>
</comment>
<name>A0ABV8NNT0_9SPHI</name>